<keyword evidence="1" id="KW-0732">Signal</keyword>
<feature type="domain" description="Thioredoxin-like fold" evidence="2">
    <location>
        <begin position="47"/>
        <end position="130"/>
    </location>
</feature>
<dbReference type="CDD" id="cd02951">
    <property type="entry name" value="SoxW"/>
    <property type="match status" value="1"/>
</dbReference>
<evidence type="ECO:0000256" key="1">
    <source>
        <dbReference type="SAM" id="SignalP"/>
    </source>
</evidence>
<dbReference type="Pfam" id="PF13098">
    <property type="entry name" value="Thioredoxin_2"/>
    <property type="match status" value="1"/>
</dbReference>
<proteinExistence type="predicted"/>
<dbReference type="Proteomes" id="UP000786693">
    <property type="component" value="Unassembled WGS sequence"/>
</dbReference>
<name>A0ABQ4NRC3_9RHOB</name>
<sequence length="183" mass="20077">MRHWIAALAVGLALPAGAAEIGDDGLHKAPWMVETFKDLREDLAEATAEGRRLMVIVEQRGCIYCTKMHEEVFSQPDIAATLGTDYFVVQLNMFGDVEVVDFDGEILSEKAAVRKWGLNFTPLLLFFPEEVPEGVTAEDAAVATVPGAFGAETTRNMLSWVLEKGYAGDEPFQVYHARKLNGG</sequence>
<dbReference type="SUPFAM" id="SSF52833">
    <property type="entry name" value="Thioredoxin-like"/>
    <property type="match status" value="1"/>
</dbReference>
<dbReference type="InterPro" id="IPR041737">
    <property type="entry name" value="SoxW"/>
</dbReference>
<evidence type="ECO:0000259" key="2">
    <source>
        <dbReference type="Pfam" id="PF13098"/>
    </source>
</evidence>
<dbReference type="RefSeq" id="WP_220750319.1">
    <property type="nucleotide sequence ID" value="NZ_BPFH01000008.1"/>
</dbReference>
<comment type="caution">
    <text evidence="3">The sequence shown here is derived from an EMBL/GenBank/DDBJ whole genome shotgun (WGS) entry which is preliminary data.</text>
</comment>
<gene>
    <name evidence="3" type="ORF">JANAI62_34480</name>
</gene>
<protein>
    <recommendedName>
        <fullName evidence="2">Thioredoxin-like fold domain-containing protein</fullName>
    </recommendedName>
</protein>
<keyword evidence="4" id="KW-1185">Reference proteome</keyword>
<organism evidence="3 4">
    <name type="scientific">Jannaschia pagri</name>
    <dbReference type="NCBI Taxonomy" id="2829797"/>
    <lineage>
        <taxon>Bacteria</taxon>
        <taxon>Pseudomonadati</taxon>
        <taxon>Pseudomonadota</taxon>
        <taxon>Alphaproteobacteria</taxon>
        <taxon>Rhodobacterales</taxon>
        <taxon>Roseobacteraceae</taxon>
        <taxon>Jannaschia</taxon>
    </lineage>
</organism>
<dbReference type="InterPro" id="IPR036249">
    <property type="entry name" value="Thioredoxin-like_sf"/>
</dbReference>
<dbReference type="Gene3D" id="3.40.30.10">
    <property type="entry name" value="Glutaredoxin"/>
    <property type="match status" value="1"/>
</dbReference>
<dbReference type="EMBL" id="BPFH01000008">
    <property type="protein sequence ID" value="GIT96825.1"/>
    <property type="molecule type" value="Genomic_DNA"/>
</dbReference>
<reference evidence="3 4" key="1">
    <citation type="submission" date="2021-05" db="EMBL/GenBank/DDBJ databases">
        <title>Bacteria Genome sequencing.</title>
        <authorList>
            <person name="Takabe Y."/>
            <person name="Nakajima Y."/>
            <person name="Suzuki S."/>
            <person name="Shiozaki T."/>
        </authorList>
    </citation>
    <scope>NUCLEOTIDE SEQUENCE [LARGE SCALE GENOMIC DNA]</scope>
    <source>
        <strain evidence="3 4">AI_62</strain>
    </source>
</reference>
<feature type="signal peptide" evidence="1">
    <location>
        <begin position="1"/>
        <end position="18"/>
    </location>
</feature>
<accession>A0ABQ4NRC3</accession>
<feature type="chain" id="PRO_5045512773" description="Thioredoxin-like fold domain-containing protein" evidence="1">
    <location>
        <begin position="19"/>
        <end position="183"/>
    </location>
</feature>
<dbReference type="InterPro" id="IPR012336">
    <property type="entry name" value="Thioredoxin-like_fold"/>
</dbReference>
<evidence type="ECO:0000313" key="3">
    <source>
        <dbReference type="EMBL" id="GIT96825.1"/>
    </source>
</evidence>
<evidence type="ECO:0000313" key="4">
    <source>
        <dbReference type="Proteomes" id="UP000786693"/>
    </source>
</evidence>